<reference evidence="2 3" key="2">
    <citation type="journal article" date="2011" name="BMC Genomics">
        <title>Sequence of the hyperplastic genome of the naturally competent Thermus scotoductus SA-01.</title>
        <authorList>
            <person name="Gounder K."/>
            <person name="Brzuszkiewicz E."/>
            <person name="Liesegang H."/>
            <person name="Wollherr A."/>
            <person name="Daniel R."/>
            <person name="Gottschalk G."/>
            <person name="Reva O."/>
            <person name="Kumwenda B."/>
            <person name="Srivastava M."/>
            <person name="Bricio C."/>
            <person name="Berenguer J."/>
            <person name="van Heerden E."/>
            <person name="Litthauer D."/>
        </authorList>
    </citation>
    <scope>NUCLEOTIDE SEQUENCE [LARGE SCALE GENOMIC DNA]</scope>
    <source>
        <strain evidence="3">ATCC 700910 / SA-01</strain>
    </source>
</reference>
<dbReference type="AlphaFoldDB" id="E8PLS8"/>
<dbReference type="InterPro" id="IPR002575">
    <property type="entry name" value="Aminoglycoside_PTrfase"/>
</dbReference>
<name>E8PLS8_THESS</name>
<keyword evidence="2" id="KW-0808">Transferase</keyword>
<dbReference type="Proteomes" id="UP000008087">
    <property type="component" value="Chromosome"/>
</dbReference>
<dbReference type="HOGENOM" id="CLU_1000118_0_0_0"/>
<proteinExistence type="predicted"/>
<dbReference type="KEGG" id="tsc:TSC_c05310"/>
<dbReference type="PANTHER" id="PTHR40086:SF1">
    <property type="entry name" value="CELL CYCLE REGULATOR CCRZ"/>
    <property type="match status" value="1"/>
</dbReference>
<dbReference type="PANTHER" id="PTHR40086">
    <property type="entry name" value="PHOSPHOTRANSFERASE YTMP-RELATED"/>
    <property type="match status" value="1"/>
</dbReference>
<gene>
    <name evidence="2" type="ordered locus">TSC_c05310</name>
</gene>
<sequence length="309" mass="34692">MGLRKTYAKPYSRGISSPLEALRISPVVLSALKGLLSPDTLSRLTPLGGFEARVYTDGERVYKVYQPGEAHLAALEAERMARAGLGSFVLGVAQVEGQGILVIRHFPGKPFSPESFTPKALAALSHLFLSLHRLPEPGYVEREELSERLERFAESLGSVPEALSLIKALMREVTWVAGVEKRFCHRDAWAGNLLLKTQENPSHDDPEVLLVDWVRSGGDDPARDLALLKTGSLDLLGEKRAREALFRLVQFYPKEVRERLAFYVPLTYLHDLHWFRTKKPEGFLEALADKLPRALSFFQDCFPLRNRAC</sequence>
<accession>E8PLS8</accession>
<dbReference type="Pfam" id="PF01636">
    <property type="entry name" value="APH"/>
    <property type="match status" value="1"/>
</dbReference>
<dbReference type="STRING" id="743525.TSC_c05310"/>
<evidence type="ECO:0000313" key="2">
    <source>
        <dbReference type="EMBL" id="ADW21163.1"/>
    </source>
</evidence>
<evidence type="ECO:0000313" key="3">
    <source>
        <dbReference type="Proteomes" id="UP000008087"/>
    </source>
</evidence>
<organism evidence="2 3">
    <name type="scientific">Thermus scotoductus (strain ATCC 700910 / SA-01)</name>
    <dbReference type="NCBI Taxonomy" id="743525"/>
    <lineage>
        <taxon>Bacteria</taxon>
        <taxon>Thermotogati</taxon>
        <taxon>Deinococcota</taxon>
        <taxon>Deinococci</taxon>
        <taxon>Thermales</taxon>
        <taxon>Thermaceae</taxon>
        <taxon>Thermus</taxon>
    </lineage>
</organism>
<dbReference type="EMBL" id="CP001962">
    <property type="protein sequence ID" value="ADW21163.1"/>
    <property type="molecule type" value="Genomic_DNA"/>
</dbReference>
<dbReference type="GO" id="GO:0016740">
    <property type="term" value="F:transferase activity"/>
    <property type="evidence" value="ECO:0007669"/>
    <property type="project" value="UniProtKB-KW"/>
</dbReference>
<dbReference type="SUPFAM" id="SSF56112">
    <property type="entry name" value="Protein kinase-like (PK-like)"/>
    <property type="match status" value="1"/>
</dbReference>
<dbReference type="Gene3D" id="3.90.1200.10">
    <property type="match status" value="1"/>
</dbReference>
<feature type="domain" description="Aminoglycoside phosphotransferase" evidence="1">
    <location>
        <begin position="53"/>
        <end position="247"/>
    </location>
</feature>
<dbReference type="eggNOG" id="COG0510">
    <property type="taxonomic scope" value="Bacteria"/>
</dbReference>
<protein>
    <submittedName>
        <fullName evidence="2">Putative phosphotransferase enzyme family</fullName>
    </submittedName>
</protein>
<reference evidence="3" key="1">
    <citation type="submission" date="2010-03" db="EMBL/GenBank/DDBJ databases">
        <title>The genome sequence of Thermus scotoductus SA-01.</title>
        <authorList>
            <person name="Gounder K."/>
            <person name="Liesegang H."/>
            <person name="Brzuszkiewicz E."/>
            <person name="Wollherr A."/>
            <person name="Daniel R."/>
            <person name="Gottschalk G."/>
            <person name="van Heerden E."/>
            <person name="Litthauer D."/>
        </authorList>
    </citation>
    <scope>NUCLEOTIDE SEQUENCE [LARGE SCALE GENOMIC DNA]</scope>
    <source>
        <strain evidence="3">ATCC 700910 / SA-01</strain>
    </source>
</reference>
<dbReference type="InterPro" id="IPR052077">
    <property type="entry name" value="CcrZ_PhaseVar_Mediator"/>
</dbReference>
<evidence type="ECO:0000259" key="1">
    <source>
        <dbReference type="Pfam" id="PF01636"/>
    </source>
</evidence>
<dbReference type="InterPro" id="IPR011009">
    <property type="entry name" value="Kinase-like_dom_sf"/>
</dbReference>